<dbReference type="EMBL" id="JOSZ01000014">
    <property type="protein sequence ID" value="KFM18796.1"/>
    <property type="molecule type" value="Genomic_DNA"/>
</dbReference>
<keyword evidence="3" id="KW-1185">Reference proteome</keyword>
<dbReference type="InterPro" id="IPR051159">
    <property type="entry name" value="Hexapeptide_acetyltransf"/>
</dbReference>
<keyword evidence="1 2" id="KW-0808">Transferase</keyword>
<protein>
    <submittedName>
        <fullName evidence="2">Carbonic anhydrase-acetyltransferase protein</fullName>
        <ecNumber evidence="2">2.3.1.158</ecNumber>
    </submittedName>
</protein>
<dbReference type="InterPro" id="IPR011004">
    <property type="entry name" value="Trimer_LpxA-like_sf"/>
</dbReference>
<dbReference type="EC" id="2.3.1.158" evidence="2"/>
<keyword evidence="2" id="KW-0012">Acyltransferase</keyword>
<evidence type="ECO:0000313" key="2">
    <source>
        <dbReference type="EMBL" id="KFM18796.1"/>
    </source>
</evidence>
<proteinExistence type="predicted"/>
<dbReference type="InterPro" id="IPR001451">
    <property type="entry name" value="Hexapep"/>
</dbReference>
<reference evidence="2 3" key="1">
    <citation type="submission" date="2014-06" db="EMBL/GenBank/DDBJ databases">
        <authorList>
            <person name="Ngugi D.K."/>
            <person name="Blom J."/>
            <person name="Alam I."/>
            <person name="Rashid M."/>
            <person name="Baalawi W."/>
            <person name="Zhang G."/>
            <person name="Hikmawan T."/>
            <person name="Guan Y."/>
            <person name="Antunes A."/>
            <person name="Siam R."/>
            <person name="El-Dorry H."/>
            <person name="Bajic V."/>
            <person name="Stingl U."/>
        </authorList>
    </citation>
    <scope>NUCLEOTIDE SEQUENCE [LARGE SCALE GENOMIC DNA]</scope>
    <source>
        <strain evidence="2">SCGC AAA799-P11</strain>
    </source>
</reference>
<dbReference type="GO" id="GO:0046027">
    <property type="term" value="F:phospholipid:diacylglycerol acyltransferase activity"/>
    <property type="evidence" value="ECO:0007669"/>
    <property type="project" value="UniProtKB-EC"/>
</dbReference>
<dbReference type="PANTHER" id="PTHR23416">
    <property type="entry name" value="SIALIC ACID SYNTHASE-RELATED"/>
    <property type="match status" value="1"/>
</dbReference>
<dbReference type="AlphaFoldDB" id="A0A087RZ92"/>
<dbReference type="Pfam" id="PF14602">
    <property type="entry name" value="Hexapep_2"/>
    <property type="match status" value="1"/>
</dbReference>
<sequence length="193" mass="21239">MNSKKSKHSDEFYQNLLSTYKQQRNELKKKWDRVLPFNELISDRWEKASFLNAKNGTSIYDNSYIFGKVRIGKNTWIGPFTILDGSGGLLSIGSNCSVSTGVQIYTHNTVKWAVSGGKSDYEKKPVKIGDNCYVGPNSIIGMGVTIGKGSVIGTSSFVNSKIPPHSIAFGSPAKVVGKVIIKGKTVNFEYFNK</sequence>
<gene>
    <name evidence="2" type="primary">dapH</name>
    <name evidence="2" type="ORF">AAA799P11_01005</name>
</gene>
<dbReference type="InterPro" id="IPR018357">
    <property type="entry name" value="Hexapep_transf_CS"/>
</dbReference>
<evidence type="ECO:0000313" key="3">
    <source>
        <dbReference type="Proteomes" id="UP000029387"/>
    </source>
</evidence>
<dbReference type="PROSITE" id="PS00101">
    <property type="entry name" value="HEXAPEP_TRANSFERASES"/>
    <property type="match status" value="1"/>
</dbReference>
<organism evidence="2 3">
    <name type="scientific">Marine Group I thaumarchaeote SCGC AAA799-P11</name>
    <dbReference type="NCBI Taxonomy" id="1502295"/>
    <lineage>
        <taxon>Archaea</taxon>
        <taxon>Nitrososphaerota</taxon>
        <taxon>Marine Group I</taxon>
    </lineage>
</organism>
<dbReference type="SUPFAM" id="SSF51161">
    <property type="entry name" value="Trimeric LpxA-like enzymes"/>
    <property type="match status" value="1"/>
</dbReference>
<name>A0A087RZ92_9ARCH</name>
<evidence type="ECO:0000256" key="1">
    <source>
        <dbReference type="ARBA" id="ARBA00022679"/>
    </source>
</evidence>
<comment type="caution">
    <text evidence="2">The sequence shown here is derived from an EMBL/GenBank/DDBJ whole genome shotgun (WGS) entry which is preliminary data.</text>
</comment>
<dbReference type="Proteomes" id="UP000029387">
    <property type="component" value="Unassembled WGS sequence"/>
</dbReference>
<dbReference type="Gene3D" id="2.160.10.10">
    <property type="entry name" value="Hexapeptide repeat proteins"/>
    <property type="match status" value="1"/>
</dbReference>
<dbReference type="CDD" id="cd04647">
    <property type="entry name" value="LbH_MAT_like"/>
    <property type="match status" value="1"/>
</dbReference>
<accession>A0A087RZ92</accession>